<sequence length="276" mass="32513">MYIGFELKKIDKGFFDDLDYYLNIGNKTASKHQRIIEDILDNFKNDNGSLDGDKMRSNWFPQINADIFLSHSHADENLVIAFAGWLKEEFGLECFIDSCIWGYSENLQRLLDKKYSHDEDGKLIYRKVLEVSSHVHMMLNSALLQMIDNCECVIFINTPKSVRPRDVINKIVSPWIYSEIGMTKLVKKKTIDEYRVKNLYESRKEFSDFSIEYKLDTNHLTNLTINDLNHWRNIYPKRIGMISLSNHFKINQKTNNNKLIKTALDYLYEFKASRII</sequence>
<keyword evidence="2" id="KW-1185">Reference proteome</keyword>
<evidence type="ECO:0008006" key="3">
    <source>
        <dbReference type="Google" id="ProtNLM"/>
    </source>
</evidence>
<dbReference type="Proteomes" id="UP001500353">
    <property type="component" value="Unassembled WGS sequence"/>
</dbReference>
<proteinExistence type="predicted"/>
<gene>
    <name evidence="1" type="ORF">GCM10023210_43930</name>
</gene>
<reference evidence="2" key="1">
    <citation type="journal article" date="2019" name="Int. J. Syst. Evol. Microbiol.">
        <title>The Global Catalogue of Microorganisms (GCM) 10K type strain sequencing project: providing services to taxonomists for standard genome sequencing and annotation.</title>
        <authorList>
            <consortium name="The Broad Institute Genomics Platform"/>
            <consortium name="The Broad Institute Genome Sequencing Center for Infectious Disease"/>
            <person name="Wu L."/>
            <person name="Ma J."/>
        </authorList>
    </citation>
    <scope>NUCLEOTIDE SEQUENCE [LARGE SCALE GENOMIC DNA]</scope>
    <source>
        <strain evidence="2">JCM 18019</strain>
    </source>
</reference>
<organism evidence="1 2">
    <name type="scientific">Chryseobacterium ginsengisoli</name>
    <dbReference type="NCBI Taxonomy" id="363853"/>
    <lineage>
        <taxon>Bacteria</taxon>
        <taxon>Pseudomonadati</taxon>
        <taxon>Bacteroidota</taxon>
        <taxon>Flavobacteriia</taxon>
        <taxon>Flavobacteriales</taxon>
        <taxon>Weeksellaceae</taxon>
        <taxon>Chryseobacterium group</taxon>
        <taxon>Chryseobacterium</taxon>
    </lineage>
</organism>
<protein>
    <recommendedName>
        <fullName evidence="3">TIR domain-containing protein</fullName>
    </recommendedName>
</protein>
<dbReference type="EMBL" id="BAABHX010000013">
    <property type="protein sequence ID" value="GAA5102712.1"/>
    <property type="molecule type" value="Genomic_DNA"/>
</dbReference>
<name>A0ABP9MZU8_9FLAO</name>
<comment type="caution">
    <text evidence="1">The sequence shown here is derived from an EMBL/GenBank/DDBJ whole genome shotgun (WGS) entry which is preliminary data.</text>
</comment>
<evidence type="ECO:0000313" key="2">
    <source>
        <dbReference type="Proteomes" id="UP001500353"/>
    </source>
</evidence>
<accession>A0ABP9MZU8</accession>
<evidence type="ECO:0000313" key="1">
    <source>
        <dbReference type="EMBL" id="GAA5102712.1"/>
    </source>
</evidence>
<dbReference type="RefSeq" id="WP_345208737.1">
    <property type="nucleotide sequence ID" value="NZ_BAABHX010000013.1"/>
</dbReference>